<dbReference type="GeneID" id="24138084"/>
<evidence type="ECO:0000313" key="1">
    <source>
        <dbReference type="EMBL" id="KDO18118.1"/>
    </source>
</evidence>
<dbReference type="KEGG" id="spar:SPRG_16459"/>
<organism evidence="1 2">
    <name type="scientific">Saprolegnia parasitica (strain CBS 223.65)</name>
    <dbReference type="NCBI Taxonomy" id="695850"/>
    <lineage>
        <taxon>Eukaryota</taxon>
        <taxon>Sar</taxon>
        <taxon>Stramenopiles</taxon>
        <taxon>Oomycota</taxon>
        <taxon>Saprolegniomycetes</taxon>
        <taxon>Saprolegniales</taxon>
        <taxon>Saprolegniaceae</taxon>
        <taxon>Saprolegnia</taxon>
    </lineage>
</organism>
<dbReference type="VEuPathDB" id="FungiDB:SPRG_16459"/>
<protein>
    <submittedName>
        <fullName evidence="1">Uncharacterized protein</fullName>
    </submittedName>
</protein>
<proteinExistence type="predicted"/>
<dbReference type="OrthoDB" id="75572at2759"/>
<dbReference type="OMA" id="MTAYYTR"/>
<gene>
    <name evidence="1" type="ORF">SPRG_16459</name>
</gene>
<accession>A0A067BIV8</accession>
<dbReference type="Proteomes" id="UP000030745">
    <property type="component" value="Unassembled WGS sequence"/>
</dbReference>
<dbReference type="RefSeq" id="XP_012211177.1">
    <property type="nucleotide sequence ID" value="XM_012355787.1"/>
</dbReference>
<keyword evidence="2" id="KW-1185">Reference proteome</keyword>
<sequence length="364" mass="39918">MFTAPRLNRLDELSTWQPAFLAATDAAMTAYYTRPNYEDATIVDSIGPARLHVLQTTVNAAVPEVPDDLTPAQRDGAEIMRKRHLDALLKDAIASECGAIRSQKGQDACEHLLSAIVPSLHHHVAPPTDPYRMWQRLTAAASSDVSALTLAYTKVTDTRFQAKRPNYEAPGTFFQRFDAIVDPFLAQLLTPPADVDAPAVAAYRAALSAKLKCVLLAHATGPHDASMLSGPLPSDVARFQIHLLPLMAKATARPMTSSPNACAYCGYDDHVASRCRQRTLDWENRVFQNICYDGGHAFPVIDGQPCTLAFVPRTASDEAALTRKGLMKKSRVKRKEAPAAPVDVAQKRQLLEERCTRRGRTSTM</sequence>
<dbReference type="AlphaFoldDB" id="A0A067BIV8"/>
<name>A0A067BIV8_SAPPC</name>
<dbReference type="EMBL" id="KK583494">
    <property type="protein sequence ID" value="KDO18118.1"/>
    <property type="molecule type" value="Genomic_DNA"/>
</dbReference>
<evidence type="ECO:0000313" key="2">
    <source>
        <dbReference type="Proteomes" id="UP000030745"/>
    </source>
</evidence>
<reference evidence="1 2" key="1">
    <citation type="journal article" date="2013" name="PLoS Genet.">
        <title>Distinctive expansion of potential virulence genes in the genome of the oomycete fish pathogen Saprolegnia parasitica.</title>
        <authorList>
            <person name="Jiang R.H."/>
            <person name="de Bruijn I."/>
            <person name="Haas B.J."/>
            <person name="Belmonte R."/>
            <person name="Lobach L."/>
            <person name="Christie J."/>
            <person name="van den Ackerveken G."/>
            <person name="Bottin A."/>
            <person name="Bulone V."/>
            <person name="Diaz-Moreno S.M."/>
            <person name="Dumas B."/>
            <person name="Fan L."/>
            <person name="Gaulin E."/>
            <person name="Govers F."/>
            <person name="Grenville-Briggs L.J."/>
            <person name="Horner N.R."/>
            <person name="Levin J.Z."/>
            <person name="Mammella M."/>
            <person name="Meijer H.J."/>
            <person name="Morris P."/>
            <person name="Nusbaum C."/>
            <person name="Oome S."/>
            <person name="Phillips A.J."/>
            <person name="van Rooyen D."/>
            <person name="Rzeszutek E."/>
            <person name="Saraiva M."/>
            <person name="Secombes C.J."/>
            <person name="Seidl M.F."/>
            <person name="Snel B."/>
            <person name="Stassen J.H."/>
            <person name="Sykes S."/>
            <person name="Tripathy S."/>
            <person name="van den Berg H."/>
            <person name="Vega-Arreguin J.C."/>
            <person name="Wawra S."/>
            <person name="Young S.K."/>
            <person name="Zeng Q."/>
            <person name="Dieguez-Uribeondo J."/>
            <person name="Russ C."/>
            <person name="Tyler B.M."/>
            <person name="van West P."/>
        </authorList>
    </citation>
    <scope>NUCLEOTIDE SEQUENCE [LARGE SCALE GENOMIC DNA]</scope>
    <source>
        <strain evidence="1 2">CBS 223.65</strain>
    </source>
</reference>